<gene>
    <name evidence="2" type="ORF">GCM10022236_12930</name>
</gene>
<dbReference type="InterPro" id="IPR034768">
    <property type="entry name" value="4FE4S_WBL"/>
</dbReference>
<keyword evidence="3" id="KW-1185">Reference proteome</keyword>
<dbReference type="Proteomes" id="UP001501490">
    <property type="component" value="Unassembled WGS sequence"/>
</dbReference>
<name>A0ABP6ZPF3_9ACTN</name>
<evidence type="ECO:0000259" key="1">
    <source>
        <dbReference type="PROSITE" id="PS51674"/>
    </source>
</evidence>
<comment type="caution">
    <text evidence="2">The sequence shown here is derived from an EMBL/GenBank/DDBJ whole genome shotgun (WGS) entry which is preliminary data.</text>
</comment>
<protein>
    <recommendedName>
        <fullName evidence="1">4Fe-4S Wbl-type domain-containing protein</fullName>
    </recommendedName>
</protein>
<evidence type="ECO:0000313" key="2">
    <source>
        <dbReference type="EMBL" id="GAA3612591.1"/>
    </source>
</evidence>
<organism evidence="2 3">
    <name type="scientific">Microlunatus ginsengisoli</name>
    <dbReference type="NCBI Taxonomy" id="363863"/>
    <lineage>
        <taxon>Bacteria</taxon>
        <taxon>Bacillati</taxon>
        <taxon>Actinomycetota</taxon>
        <taxon>Actinomycetes</taxon>
        <taxon>Propionibacteriales</taxon>
        <taxon>Propionibacteriaceae</taxon>
        <taxon>Microlunatus</taxon>
    </lineage>
</organism>
<evidence type="ECO:0000313" key="3">
    <source>
        <dbReference type="Proteomes" id="UP001501490"/>
    </source>
</evidence>
<reference evidence="3" key="1">
    <citation type="journal article" date="2019" name="Int. J. Syst. Evol. Microbiol.">
        <title>The Global Catalogue of Microorganisms (GCM) 10K type strain sequencing project: providing services to taxonomists for standard genome sequencing and annotation.</title>
        <authorList>
            <consortium name="The Broad Institute Genomics Platform"/>
            <consortium name="The Broad Institute Genome Sequencing Center for Infectious Disease"/>
            <person name="Wu L."/>
            <person name="Ma J."/>
        </authorList>
    </citation>
    <scope>NUCLEOTIDE SEQUENCE [LARGE SCALE GENOMIC DNA]</scope>
    <source>
        <strain evidence="3">JCM 16929</strain>
    </source>
</reference>
<feature type="domain" description="4Fe-4S Wbl-type" evidence="1">
    <location>
        <begin position="8"/>
        <end position="67"/>
    </location>
</feature>
<dbReference type="EMBL" id="BAABAB010000009">
    <property type="protein sequence ID" value="GAA3612591.1"/>
    <property type="molecule type" value="Genomic_DNA"/>
</dbReference>
<accession>A0ABP6ZPF3</accession>
<proteinExistence type="predicted"/>
<dbReference type="Pfam" id="PF02467">
    <property type="entry name" value="Whib"/>
    <property type="match status" value="1"/>
</dbReference>
<dbReference type="PROSITE" id="PS51674">
    <property type="entry name" value="4FE4S_WBL"/>
    <property type="match status" value="1"/>
</dbReference>
<sequence>MVIRQLQITVEWQSIEWLDLAACRDSDAATQQACRRCPVRAPCLAAAIAIDDPAQWRGGVTRDERIVLWEQLETAFQNLRDLEFTHLDRLVDGRSAG</sequence>